<organism evidence="1 2">
    <name type="scientific">Veillonella parvula</name>
    <name type="common">Staphylococcus parvulus</name>
    <dbReference type="NCBI Taxonomy" id="29466"/>
    <lineage>
        <taxon>Bacteria</taxon>
        <taxon>Bacillati</taxon>
        <taxon>Bacillota</taxon>
        <taxon>Negativicutes</taxon>
        <taxon>Veillonellales</taxon>
        <taxon>Veillonellaceae</taxon>
        <taxon>Veillonella</taxon>
    </lineage>
</organism>
<protein>
    <submittedName>
        <fullName evidence="1">Uncharacterized protein</fullName>
    </submittedName>
</protein>
<gene>
    <name evidence="1" type="ORF">KHZ90_08335</name>
</gene>
<dbReference type="RefSeq" id="WP_278468034.1">
    <property type="nucleotide sequence ID" value="NZ_JAGZMU010000005.1"/>
</dbReference>
<proteinExistence type="predicted"/>
<accession>A0A943ABG7</accession>
<dbReference type="EMBL" id="JAGZMU010000005">
    <property type="protein sequence ID" value="MBS4893768.1"/>
    <property type="molecule type" value="Genomic_DNA"/>
</dbReference>
<evidence type="ECO:0000313" key="1">
    <source>
        <dbReference type="EMBL" id="MBS4893768.1"/>
    </source>
</evidence>
<evidence type="ECO:0000313" key="2">
    <source>
        <dbReference type="Proteomes" id="UP000778864"/>
    </source>
</evidence>
<dbReference type="AlphaFoldDB" id="A0A943ABG7"/>
<reference evidence="1" key="1">
    <citation type="submission" date="2021-02" db="EMBL/GenBank/DDBJ databases">
        <title>Infant gut strain persistence is associated with maternal origin, phylogeny, and functional potential including surface adhesion and iron acquisition.</title>
        <authorList>
            <person name="Lou Y.C."/>
        </authorList>
    </citation>
    <scope>NUCLEOTIDE SEQUENCE</scope>
    <source>
        <strain evidence="1">L3_108_031G1_dasL3_108_031G1_concoct_20</strain>
    </source>
</reference>
<name>A0A943ABG7_VEIPA</name>
<comment type="caution">
    <text evidence="1">The sequence shown here is derived from an EMBL/GenBank/DDBJ whole genome shotgun (WGS) entry which is preliminary data.</text>
</comment>
<sequence>MLIVKCIDDMVDGISKGKIYNVVEIIKHDNKLSYWLKDDYGVFNEFKSDRFEILEQRMVYCVNCKHLILEEIHKGEGDYIVSCPYEKECEIYDIDDGRYLSERPYYEEEYNNEDNTVN</sequence>
<dbReference type="Proteomes" id="UP000778864">
    <property type="component" value="Unassembled WGS sequence"/>
</dbReference>